<dbReference type="PANTHER" id="PTHR12616:SF8">
    <property type="entry name" value="VACUOLAR PROTEIN SORTING-ASSOCIATED PROTEIN 8 HOMOLOG"/>
    <property type="match status" value="1"/>
</dbReference>
<dbReference type="Proteomes" id="UP000005222">
    <property type="component" value="Chromosome F"/>
</dbReference>
<feature type="domain" description="Vacuolar protein sorting-associated protein 8 central" evidence="4">
    <location>
        <begin position="625"/>
        <end position="807"/>
    </location>
</feature>
<dbReference type="PANTHER" id="PTHR12616">
    <property type="entry name" value="VACUOLAR PROTEIN SORTING VPS41"/>
    <property type="match status" value="1"/>
</dbReference>
<feature type="domain" description="VPS8-like TPR-like repeats" evidence="5">
    <location>
        <begin position="1155"/>
        <end position="1286"/>
    </location>
</feature>
<dbReference type="GO" id="GO:0030897">
    <property type="term" value="C:HOPS complex"/>
    <property type="evidence" value="ECO:0007669"/>
    <property type="project" value="TreeGrafter"/>
</dbReference>
<dbReference type="STRING" id="559304.G8YKU1"/>
<dbReference type="FunCoup" id="G8YKU1">
    <property type="interactions" value="153"/>
</dbReference>
<feature type="region of interest" description="Disordered" evidence="3">
    <location>
        <begin position="1"/>
        <end position="24"/>
    </location>
</feature>
<dbReference type="Gene3D" id="2.130.10.10">
    <property type="entry name" value="YVTN repeat-like/Quinoprotein amine dehydrogenase"/>
    <property type="match status" value="1"/>
</dbReference>
<evidence type="ECO:0000256" key="1">
    <source>
        <dbReference type="ARBA" id="ARBA00009422"/>
    </source>
</evidence>
<sequence>MSDDGNISSKVNEEDVKGSGNFSEDQLMESLRKSRFDDRAVTRLNVWQSRHKRINDNLDLSKQGRDGSDYEFVKWAYAEYITRRINLPDYFTRFGYPTVLEPSAAYVAIGTNKGYVLVYGYHQEECFVLDYHDDGTEVEAIKKEVTCIGFSSDSSLLAAGYSDGSIVVWSLVSKTQEFLRPYYVIRPTSLVERFTKNIHAHLQGIPISYVSFIGLSHNHLISLDMSGLVFYHFEFKKFLTKHIQSHKILGINDSNSFDITRKHSIRACQTLPVGTSDQITDYLGVTAVIGGSSLIIVTTLSLDSLNNPLLKVLHKESLGNNFKAQQNKKAHLHWYPCTSLSNGRVQNARLLYGWNRSLSILEIKNDSFPKNLLSVIKELKQKDKAISSLPIQRKCTWNVSDESESIVAAKWVSSTMICAFLQRDNSNEMRVVILHYQNSKKSSSLVLISETNAPGDVQPSVLTLKLNGKDANQNTQEIKEISYKNSMKVFKERIMYLSKGEDESMSVVIGRLLNWADNISACLSKKSYFKSLSLTFDLYSCQDHKIIDCLDLSASTKERKRVLHSYLIQIMKQSLPSILTQTDQQEVIRLYLKIIAVLYEDMEDVQYEMNEILDVLYDSLNDKKLFFELLEPYLLEALLPSLPPSVFKNLVVHYASEKDIDAFTNIVCSLDSSALDIDLVMHLCTKYELEEPLTYVTCHVLNDYISPLLHFVSSISAGKDDAICYHVYPYLSFIFTGREYPTGTLMEVKKANEIKNNLCNIIFCNSNSNTVEEANSFEIHLKAFIFPYLTILLKYNSFEMLSALNEAMEDSFFNEDNGYKFNRQYIVDSLCDVFESEETDFDEEDRCNWAIFIGRNYPKYPQFIRLSEDVLSRVVDALCSNNPVGHKNDRELALQSIISVYETPNNPLFREKLRTAKMFRVLFGMYRQDGDAAEAMDSWLEQHRLGDDPDEPEPLSVLSNVFTIKQSTIQNMRLNEYIARNFEEICKIDIKGFVLQISRYNPQLHENALHIQDSNIFSKYCKNLFRENNRSVPVSVRSSIVSRYITQLCEEDSPELYAFVSDNMTELADKVDDFERAKRFLEQRHSYDTLSLFYINKGMYREALEALLCSMRRQTELLEKGPGQESQEKVLESFEQSFRRALDVCCIEQGCSEAVDQGDLNEALWLSLLEACTSASNRAREMATFQQAPYHTITDLRPFFDRCVNDAFRTLSQTKLSSEPSGASGEKSFLRVFNRFLDHCSVGARSATLANVRDILTDLFVSYTYDTEFFGLALRLLDSSIHGSMHLIRLDLVAGWSLASTSCSACSKPLWGPCIPSEHYHAWVQRQKHALLAAPGASTSHTPAAFDNHSFPSCETVVFKCLHAYHSTCLTNLSASVSKKCILCCE</sequence>
<dbReference type="SMART" id="SM00320">
    <property type="entry name" value="WD40"/>
    <property type="match status" value="1"/>
</dbReference>
<proteinExistence type="inferred from homology"/>
<dbReference type="InterPro" id="IPR001680">
    <property type="entry name" value="WD40_rpt"/>
</dbReference>
<feature type="compositionally biased region" description="Polar residues" evidence="3">
    <location>
        <begin position="1"/>
        <end position="10"/>
    </location>
</feature>
<keyword evidence="7" id="KW-1185">Reference proteome</keyword>
<dbReference type="InterPro" id="IPR059070">
    <property type="entry name" value="TPR_VPS8_2"/>
</dbReference>
<dbReference type="SUPFAM" id="SSF50978">
    <property type="entry name" value="WD40 repeat-like"/>
    <property type="match status" value="1"/>
</dbReference>
<dbReference type="InterPro" id="IPR025941">
    <property type="entry name" value="Vps8_central_dom"/>
</dbReference>
<protein>
    <submittedName>
        <fullName evidence="6">Piso0_001452 protein</fullName>
    </submittedName>
</protein>
<dbReference type="Pfam" id="PF23410">
    <property type="entry name" value="Beta-prop_VPS8"/>
    <property type="match status" value="1"/>
</dbReference>
<reference evidence="6 7" key="1">
    <citation type="journal article" date="2012" name="G3 (Bethesda)">
        <title>Pichia sorbitophila, an interspecies yeast hybrid reveals early steps of genome resolution following polyploidization.</title>
        <authorList>
            <person name="Leh Louis V."/>
            <person name="Despons L."/>
            <person name="Friedrich A."/>
            <person name="Martin T."/>
            <person name="Durrens P."/>
            <person name="Casaregola S."/>
            <person name="Neuveglise C."/>
            <person name="Fairhead C."/>
            <person name="Marck C."/>
            <person name="Cruz J.A."/>
            <person name="Straub M.L."/>
            <person name="Kugler V."/>
            <person name="Sacerdot C."/>
            <person name="Uzunov Z."/>
            <person name="Thierry A."/>
            <person name="Weiss S."/>
            <person name="Bleykasten C."/>
            <person name="De Montigny J."/>
            <person name="Jacques N."/>
            <person name="Jung P."/>
            <person name="Lemaire M."/>
            <person name="Mallet S."/>
            <person name="Morel G."/>
            <person name="Richard G.F."/>
            <person name="Sarkar A."/>
            <person name="Savel G."/>
            <person name="Schacherer J."/>
            <person name="Seret M.L."/>
            <person name="Talla E."/>
            <person name="Samson G."/>
            <person name="Jubin C."/>
            <person name="Poulain J."/>
            <person name="Vacherie B."/>
            <person name="Barbe V."/>
            <person name="Pelletier E."/>
            <person name="Sherman D.J."/>
            <person name="Westhof E."/>
            <person name="Weissenbach J."/>
            <person name="Baret P.V."/>
            <person name="Wincker P."/>
            <person name="Gaillardin C."/>
            <person name="Dujon B."/>
            <person name="Souciet J.L."/>
        </authorList>
    </citation>
    <scope>NUCLEOTIDE SEQUENCE [LARGE SCALE GENOMIC DNA]</scope>
    <source>
        <strain evidence="7">ATCC MYA-4447 / BCRC 22081 / CBS 7064 / NBRC 10061 / NRRL Y-12695</strain>
    </source>
</reference>
<dbReference type="OMA" id="NQLFFHQ"/>
<organism evidence="6 7">
    <name type="scientific">Pichia sorbitophila (strain ATCC MYA-4447 / BCRC 22081 / CBS 7064 / NBRC 10061 / NRRL Y-12695)</name>
    <name type="common">Hybrid yeast</name>
    <dbReference type="NCBI Taxonomy" id="559304"/>
    <lineage>
        <taxon>Eukaryota</taxon>
        <taxon>Fungi</taxon>
        <taxon>Dikarya</taxon>
        <taxon>Ascomycota</taxon>
        <taxon>Saccharomycotina</taxon>
        <taxon>Pichiomycetes</taxon>
        <taxon>Debaryomycetaceae</taxon>
        <taxon>Millerozyma</taxon>
    </lineage>
</organism>
<evidence type="ECO:0000259" key="5">
    <source>
        <dbReference type="Pfam" id="PF25066"/>
    </source>
</evidence>
<accession>G8YKU1</accession>
<dbReference type="Pfam" id="PF23413">
    <property type="entry name" value="zf_RING_Vps8_fungal"/>
    <property type="match status" value="1"/>
</dbReference>
<comment type="similarity">
    <text evidence="1">Belongs to the VPS8 family.</text>
</comment>
<dbReference type="OrthoDB" id="289913at2759"/>
<keyword evidence="2" id="KW-0853">WD repeat</keyword>
<dbReference type="GO" id="GO:0005770">
    <property type="term" value="C:late endosome"/>
    <property type="evidence" value="ECO:0007669"/>
    <property type="project" value="TreeGrafter"/>
</dbReference>
<dbReference type="GO" id="GO:0006623">
    <property type="term" value="P:protein targeting to vacuole"/>
    <property type="evidence" value="ECO:0007669"/>
    <property type="project" value="InterPro"/>
</dbReference>
<gene>
    <name evidence="6" type="primary">Piso0_001452</name>
    <name evidence="6" type="ORF">GNLVRS01_PISO0F06715g</name>
</gene>
<dbReference type="GO" id="GO:0034058">
    <property type="term" value="P:endosomal vesicle fusion"/>
    <property type="evidence" value="ECO:0007669"/>
    <property type="project" value="TreeGrafter"/>
</dbReference>
<dbReference type="PROSITE" id="PS50294">
    <property type="entry name" value="WD_REPEATS_REGION"/>
    <property type="match status" value="1"/>
</dbReference>
<evidence type="ECO:0000313" key="6">
    <source>
        <dbReference type="EMBL" id="CCE88675.1"/>
    </source>
</evidence>
<evidence type="ECO:0000259" key="4">
    <source>
        <dbReference type="Pfam" id="PF12816"/>
    </source>
</evidence>
<evidence type="ECO:0000256" key="2">
    <source>
        <dbReference type="PROSITE-ProRule" id="PRU00221"/>
    </source>
</evidence>
<dbReference type="InterPro" id="IPR036322">
    <property type="entry name" value="WD40_repeat_dom_sf"/>
</dbReference>
<name>G8YKU1_PICSO</name>
<dbReference type="PROSITE" id="PS50082">
    <property type="entry name" value="WD_REPEATS_2"/>
    <property type="match status" value="1"/>
</dbReference>
<dbReference type="InParanoid" id="G8YKU1"/>
<dbReference type="EMBL" id="FO082054">
    <property type="protein sequence ID" value="CCE88675.1"/>
    <property type="molecule type" value="Genomic_DNA"/>
</dbReference>
<dbReference type="InterPro" id="IPR015943">
    <property type="entry name" value="WD40/YVTN_repeat-like_dom_sf"/>
</dbReference>
<dbReference type="InterPro" id="IPR045111">
    <property type="entry name" value="Vps41/Vps8"/>
</dbReference>
<feature type="repeat" description="WD" evidence="2">
    <location>
        <begin position="138"/>
        <end position="171"/>
    </location>
</feature>
<dbReference type="eggNOG" id="KOG2079">
    <property type="taxonomic scope" value="Eukaryota"/>
</dbReference>
<dbReference type="Pfam" id="PF12816">
    <property type="entry name" value="TPR_Vps8"/>
    <property type="match status" value="1"/>
</dbReference>
<evidence type="ECO:0000313" key="7">
    <source>
        <dbReference type="Proteomes" id="UP000005222"/>
    </source>
</evidence>
<dbReference type="Pfam" id="PF25066">
    <property type="entry name" value="TPR_VPS8_2"/>
    <property type="match status" value="1"/>
</dbReference>
<dbReference type="HOGENOM" id="CLU_000917_0_1_1"/>
<evidence type="ECO:0000256" key="3">
    <source>
        <dbReference type="SAM" id="MobiDB-lite"/>
    </source>
</evidence>